<dbReference type="AlphaFoldDB" id="C4LEE1"/>
<feature type="transmembrane region" description="Helical" evidence="6">
    <location>
        <begin position="166"/>
        <end position="184"/>
    </location>
</feature>
<dbReference type="KEGG" id="tau:Tola_1342"/>
<evidence type="ECO:0000313" key="8">
    <source>
        <dbReference type="Proteomes" id="UP000009073"/>
    </source>
</evidence>
<evidence type="ECO:0000256" key="4">
    <source>
        <dbReference type="ARBA" id="ARBA00022989"/>
    </source>
</evidence>
<reference evidence="8" key="1">
    <citation type="submission" date="2009-05" db="EMBL/GenBank/DDBJ databases">
        <title>Complete sequence of Tolumonas auensis DSM 9187.</title>
        <authorList>
            <consortium name="US DOE Joint Genome Institute"/>
            <person name="Lucas S."/>
            <person name="Copeland A."/>
            <person name="Lapidus A."/>
            <person name="Glavina del Rio T."/>
            <person name="Tice H."/>
            <person name="Bruce D."/>
            <person name="Goodwin L."/>
            <person name="Pitluck S."/>
            <person name="Chertkov O."/>
            <person name="Brettin T."/>
            <person name="Detter J.C."/>
            <person name="Han C."/>
            <person name="Larimer F."/>
            <person name="Land M."/>
            <person name="Hauser L."/>
            <person name="Kyrpides N."/>
            <person name="Mikhailova N."/>
            <person name="Spring S."/>
            <person name="Beller H."/>
        </authorList>
    </citation>
    <scope>NUCLEOTIDE SEQUENCE [LARGE SCALE GENOMIC DNA]</scope>
    <source>
        <strain evidence="8">DSM 9187 / TA4</strain>
    </source>
</reference>
<evidence type="ECO:0000256" key="1">
    <source>
        <dbReference type="ARBA" id="ARBA00004651"/>
    </source>
</evidence>
<dbReference type="eggNOG" id="COG0531">
    <property type="taxonomic scope" value="Bacteria"/>
</dbReference>
<reference evidence="7 8" key="2">
    <citation type="journal article" date="2011" name="Stand. Genomic Sci.">
        <title>Complete genome sequence of Tolumonas auensis type strain (TA 4).</title>
        <authorList>
            <person name="Chertkov O."/>
            <person name="Copeland A."/>
            <person name="Lucas S."/>
            <person name="Lapidus A."/>
            <person name="Berry K.W."/>
            <person name="Detter J.C."/>
            <person name="Del Rio T.G."/>
            <person name="Hammon N."/>
            <person name="Dalin E."/>
            <person name="Tice H."/>
            <person name="Pitluck S."/>
            <person name="Richardson P."/>
            <person name="Bruce D."/>
            <person name="Goodwin L."/>
            <person name="Han C."/>
            <person name="Tapia R."/>
            <person name="Saunders E."/>
            <person name="Schmutz J."/>
            <person name="Brettin T."/>
            <person name="Larimer F."/>
            <person name="Land M."/>
            <person name="Hauser L."/>
            <person name="Spring S."/>
            <person name="Rohde M."/>
            <person name="Kyrpides N.C."/>
            <person name="Ivanova N."/>
            <person name="Goker M."/>
            <person name="Beller H.R."/>
            <person name="Klenk H.P."/>
            <person name="Woyke T."/>
        </authorList>
    </citation>
    <scope>NUCLEOTIDE SEQUENCE [LARGE SCALE GENOMIC DNA]</scope>
    <source>
        <strain evidence="8">DSM 9187 / TA4</strain>
    </source>
</reference>
<evidence type="ECO:0000256" key="6">
    <source>
        <dbReference type="SAM" id="Phobius"/>
    </source>
</evidence>
<dbReference type="Proteomes" id="UP000009073">
    <property type="component" value="Chromosome"/>
</dbReference>
<keyword evidence="8" id="KW-1185">Reference proteome</keyword>
<dbReference type="HOGENOM" id="CLU_007946_6_0_6"/>
<dbReference type="EMBL" id="CP001616">
    <property type="protein sequence ID" value="ACQ92958.1"/>
    <property type="molecule type" value="Genomic_DNA"/>
</dbReference>
<evidence type="ECO:0000256" key="5">
    <source>
        <dbReference type="ARBA" id="ARBA00023136"/>
    </source>
</evidence>
<proteinExistence type="predicted"/>
<feature type="transmembrane region" description="Helical" evidence="6">
    <location>
        <begin position="55"/>
        <end position="74"/>
    </location>
</feature>
<keyword evidence="2" id="KW-1003">Cell membrane</keyword>
<keyword evidence="4 6" id="KW-1133">Transmembrane helix</keyword>
<dbReference type="Gene3D" id="1.20.1740.10">
    <property type="entry name" value="Amino acid/polyamine transporter I"/>
    <property type="match status" value="1"/>
</dbReference>
<feature type="transmembrane region" description="Helical" evidence="6">
    <location>
        <begin position="421"/>
        <end position="443"/>
    </location>
</feature>
<sequence length="457" mass="49650">MSNESLIRMHGQTDKDGQMTRSLTLSSVVLFGLAYMTPIIVLGTFGILAQQTGGVVPTAYLVALIAMLFTAYSYGQMAKAFPTAGSAYTYTRKSIHAKLGFLVGWAVLLDYLFLPMVIWLIGAAYLNSAFPSIPMWAWIIAFIVITTVINVVGLKLAKSVNNLMMLVQLLVLAAFVVLCIHYVLGDPTKSLLNLTPFFNSDMNMPMVMSGAAIACYSFLGFDAVSTLTEETKDPRRTIPRAILLVTIFGGVVFVGVSYFVQLAHPGAEFIAADNAAFEIAKNIGGDIFASIFLIGLIIGQFASGLSAQASASRLLFAMGRDAVLPKSLFGKLNARYQTPVNNLVVCGVLALLALTMNITTSTSFINFGAFLAFAFVNLSVVFHYYLPKKQRSLRDVVMYLVFPLIGMLADLYLLISLDVRAITLGVIWLAAGTGYLAYITGLFQREPPELDFVEAEQ</sequence>
<dbReference type="Pfam" id="PF13520">
    <property type="entry name" value="AA_permease_2"/>
    <property type="match status" value="1"/>
</dbReference>
<feature type="transmembrane region" description="Helical" evidence="6">
    <location>
        <begin position="133"/>
        <end position="154"/>
    </location>
</feature>
<evidence type="ECO:0000256" key="2">
    <source>
        <dbReference type="ARBA" id="ARBA00022475"/>
    </source>
</evidence>
<gene>
    <name evidence="7" type="ordered locus">Tola_1342</name>
</gene>
<feature type="transmembrane region" description="Helical" evidence="6">
    <location>
        <begin position="28"/>
        <end position="49"/>
    </location>
</feature>
<dbReference type="STRING" id="595494.Tola_1342"/>
<accession>C4LEE1</accession>
<comment type="subcellular location">
    <subcellularLocation>
        <location evidence="1">Cell membrane</location>
        <topology evidence="1">Multi-pass membrane protein</topology>
    </subcellularLocation>
</comment>
<keyword evidence="5 6" id="KW-0472">Membrane</keyword>
<protein>
    <submittedName>
        <fullName evidence="7">Amino acid permease-associated region</fullName>
    </submittedName>
</protein>
<feature type="transmembrane region" description="Helical" evidence="6">
    <location>
        <begin position="99"/>
        <end position="121"/>
    </location>
</feature>
<dbReference type="PANTHER" id="PTHR42770">
    <property type="entry name" value="AMINO ACID TRANSPORTER-RELATED"/>
    <property type="match status" value="1"/>
</dbReference>
<feature type="transmembrane region" description="Helical" evidence="6">
    <location>
        <begin position="397"/>
        <end position="415"/>
    </location>
</feature>
<dbReference type="GO" id="GO:0022857">
    <property type="term" value="F:transmembrane transporter activity"/>
    <property type="evidence" value="ECO:0007669"/>
    <property type="project" value="InterPro"/>
</dbReference>
<feature type="transmembrane region" description="Helical" evidence="6">
    <location>
        <begin position="364"/>
        <end position="385"/>
    </location>
</feature>
<dbReference type="PIRSF" id="PIRSF006060">
    <property type="entry name" value="AA_transporter"/>
    <property type="match status" value="1"/>
</dbReference>
<dbReference type="GO" id="GO:0005886">
    <property type="term" value="C:plasma membrane"/>
    <property type="evidence" value="ECO:0007669"/>
    <property type="project" value="UniProtKB-SubCell"/>
</dbReference>
<name>C4LEE1_TOLAT</name>
<evidence type="ECO:0000313" key="7">
    <source>
        <dbReference type="EMBL" id="ACQ92958.1"/>
    </source>
</evidence>
<feature type="transmembrane region" description="Helical" evidence="6">
    <location>
        <begin position="241"/>
        <end position="260"/>
    </location>
</feature>
<dbReference type="InterPro" id="IPR050367">
    <property type="entry name" value="APC_superfamily"/>
</dbReference>
<dbReference type="InterPro" id="IPR002293">
    <property type="entry name" value="AA/rel_permease1"/>
</dbReference>
<keyword evidence="3 6" id="KW-0812">Transmembrane</keyword>
<dbReference type="PANTHER" id="PTHR42770:SF8">
    <property type="entry name" value="PUTRESCINE IMPORTER PUUP"/>
    <property type="match status" value="1"/>
</dbReference>
<feature type="transmembrane region" description="Helical" evidence="6">
    <location>
        <begin position="287"/>
        <end position="307"/>
    </location>
</feature>
<evidence type="ECO:0000256" key="3">
    <source>
        <dbReference type="ARBA" id="ARBA00022692"/>
    </source>
</evidence>
<organism evidence="7 8">
    <name type="scientific">Tolumonas auensis (strain DSM 9187 / NBRC 110442 / TA 4)</name>
    <dbReference type="NCBI Taxonomy" id="595494"/>
    <lineage>
        <taxon>Bacteria</taxon>
        <taxon>Pseudomonadati</taxon>
        <taxon>Pseudomonadota</taxon>
        <taxon>Gammaproteobacteria</taxon>
        <taxon>Aeromonadales</taxon>
        <taxon>Aeromonadaceae</taxon>
        <taxon>Tolumonas</taxon>
    </lineage>
</organism>
<feature type="transmembrane region" description="Helical" evidence="6">
    <location>
        <begin position="204"/>
        <end position="221"/>
    </location>
</feature>